<evidence type="ECO:0000256" key="2">
    <source>
        <dbReference type="ARBA" id="ARBA00004664"/>
    </source>
</evidence>
<dbReference type="RefSeq" id="WP_375555912.1">
    <property type="nucleotide sequence ID" value="NZ_JBBVGT010000001.1"/>
</dbReference>
<reference evidence="11 12" key="1">
    <citation type="submission" date="2024-04" db="EMBL/GenBank/DDBJ databases">
        <title>Albibacterium profundi sp. nov., isolated from sediment of the Challenger Deep of Mariana Trench.</title>
        <authorList>
            <person name="Wang Y."/>
        </authorList>
    </citation>
    <scope>NUCLEOTIDE SEQUENCE [LARGE SCALE GENOMIC DNA]</scope>
    <source>
        <strain evidence="11 12">RHL897</strain>
    </source>
</reference>
<dbReference type="InterPro" id="IPR013785">
    <property type="entry name" value="Aldolase_TIM"/>
</dbReference>
<dbReference type="EC" id="5.3.1.24" evidence="3 9"/>
<keyword evidence="7 9" id="KW-0057">Aromatic amino acid biosynthesis</keyword>
<proteinExistence type="inferred from homology"/>
<evidence type="ECO:0000256" key="7">
    <source>
        <dbReference type="ARBA" id="ARBA00023141"/>
    </source>
</evidence>
<dbReference type="InterPro" id="IPR044643">
    <property type="entry name" value="TrpF_fam"/>
</dbReference>
<dbReference type="InterPro" id="IPR011060">
    <property type="entry name" value="RibuloseP-bd_barrel"/>
</dbReference>
<evidence type="ECO:0000313" key="11">
    <source>
        <dbReference type="EMBL" id="MFB5944331.1"/>
    </source>
</evidence>
<evidence type="ECO:0000256" key="3">
    <source>
        <dbReference type="ARBA" id="ARBA00012572"/>
    </source>
</evidence>
<dbReference type="InterPro" id="IPR001240">
    <property type="entry name" value="PRAI_dom"/>
</dbReference>
<keyword evidence="8 9" id="KW-0413">Isomerase</keyword>
<feature type="domain" description="N-(5'phosphoribosyl) anthranilate isomerase (PRAI)" evidence="10">
    <location>
        <begin position="7"/>
        <end position="203"/>
    </location>
</feature>
<comment type="similarity">
    <text evidence="9">Belongs to the TrpF family.</text>
</comment>
<evidence type="ECO:0000256" key="1">
    <source>
        <dbReference type="ARBA" id="ARBA00001164"/>
    </source>
</evidence>
<sequence length="204" mass="23143">MRTLKTKVCGLRDEENVMQVAALKPDYIGFIFYEKSARYAGHGDLAFLNELSGTKKVAVFVNATEKEIDSVLTRYSFDAVQLHGNERPEFCETVRQKNVELIKAFGVDSGFDFNQLEVYRSVVDYFLFDTKTSLHGGSGRQFDWSILDGYKENTPYFLSGGIDKATFQSATSLQDERLYCIDVNSRFELEPGIKSIPLLKTILK</sequence>
<keyword evidence="5 9" id="KW-0028">Amino-acid biosynthesis</keyword>
<dbReference type="Proteomes" id="UP001580928">
    <property type="component" value="Unassembled WGS sequence"/>
</dbReference>
<dbReference type="Gene3D" id="3.20.20.70">
    <property type="entry name" value="Aldolase class I"/>
    <property type="match status" value="1"/>
</dbReference>
<dbReference type="PANTHER" id="PTHR42894:SF1">
    <property type="entry name" value="N-(5'-PHOSPHORIBOSYL)ANTHRANILATE ISOMERASE"/>
    <property type="match status" value="1"/>
</dbReference>
<evidence type="ECO:0000256" key="5">
    <source>
        <dbReference type="ARBA" id="ARBA00022605"/>
    </source>
</evidence>
<evidence type="ECO:0000256" key="9">
    <source>
        <dbReference type="HAMAP-Rule" id="MF_00135"/>
    </source>
</evidence>
<evidence type="ECO:0000313" key="12">
    <source>
        <dbReference type="Proteomes" id="UP001580928"/>
    </source>
</evidence>
<dbReference type="Pfam" id="PF00697">
    <property type="entry name" value="PRAI"/>
    <property type="match status" value="1"/>
</dbReference>
<evidence type="ECO:0000256" key="8">
    <source>
        <dbReference type="ARBA" id="ARBA00023235"/>
    </source>
</evidence>
<evidence type="ECO:0000256" key="6">
    <source>
        <dbReference type="ARBA" id="ARBA00022822"/>
    </source>
</evidence>
<dbReference type="CDD" id="cd00405">
    <property type="entry name" value="PRAI"/>
    <property type="match status" value="1"/>
</dbReference>
<dbReference type="HAMAP" id="MF_00135">
    <property type="entry name" value="PRAI"/>
    <property type="match status" value="1"/>
</dbReference>
<gene>
    <name evidence="9" type="primary">trpF</name>
    <name evidence="11" type="ORF">WKR92_00655</name>
</gene>
<protein>
    <recommendedName>
        <fullName evidence="4 9">N-(5'-phosphoribosyl)anthranilate isomerase</fullName>
        <shortName evidence="9">PRAI</shortName>
        <ecNumber evidence="3 9">5.3.1.24</ecNumber>
    </recommendedName>
</protein>
<keyword evidence="12" id="KW-1185">Reference proteome</keyword>
<dbReference type="SUPFAM" id="SSF51366">
    <property type="entry name" value="Ribulose-phoshate binding barrel"/>
    <property type="match status" value="1"/>
</dbReference>
<dbReference type="PANTHER" id="PTHR42894">
    <property type="entry name" value="N-(5'-PHOSPHORIBOSYL)ANTHRANILATE ISOMERASE"/>
    <property type="match status" value="1"/>
</dbReference>
<comment type="catalytic activity">
    <reaction evidence="1 9">
        <text>N-(5-phospho-beta-D-ribosyl)anthranilate = 1-(2-carboxyphenylamino)-1-deoxy-D-ribulose 5-phosphate</text>
        <dbReference type="Rhea" id="RHEA:21540"/>
        <dbReference type="ChEBI" id="CHEBI:18277"/>
        <dbReference type="ChEBI" id="CHEBI:58613"/>
        <dbReference type="EC" id="5.3.1.24"/>
    </reaction>
</comment>
<organism evidence="11 12">
    <name type="scientific">Albibacterium profundi</name>
    <dbReference type="NCBI Taxonomy" id="3134906"/>
    <lineage>
        <taxon>Bacteria</taxon>
        <taxon>Pseudomonadati</taxon>
        <taxon>Bacteroidota</taxon>
        <taxon>Sphingobacteriia</taxon>
        <taxon>Sphingobacteriales</taxon>
        <taxon>Sphingobacteriaceae</taxon>
        <taxon>Albibacterium</taxon>
    </lineage>
</organism>
<keyword evidence="6 9" id="KW-0822">Tryptophan biosynthesis</keyword>
<evidence type="ECO:0000259" key="10">
    <source>
        <dbReference type="Pfam" id="PF00697"/>
    </source>
</evidence>
<comment type="pathway">
    <text evidence="2 9">Amino-acid biosynthesis; L-tryptophan biosynthesis; L-tryptophan from chorismate: step 3/5.</text>
</comment>
<evidence type="ECO:0000256" key="4">
    <source>
        <dbReference type="ARBA" id="ARBA00022272"/>
    </source>
</evidence>
<dbReference type="GO" id="GO:0016853">
    <property type="term" value="F:isomerase activity"/>
    <property type="evidence" value="ECO:0007669"/>
    <property type="project" value="UniProtKB-KW"/>
</dbReference>
<comment type="caution">
    <text evidence="11">The sequence shown here is derived from an EMBL/GenBank/DDBJ whole genome shotgun (WGS) entry which is preliminary data.</text>
</comment>
<accession>A0ABV5CA37</accession>
<name>A0ABV5CA37_9SPHI</name>
<dbReference type="EMBL" id="JBBVGT010000001">
    <property type="protein sequence ID" value="MFB5944331.1"/>
    <property type="molecule type" value="Genomic_DNA"/>
</dbReference>